<dbReference type="GO" id="GO:0000287">
    <property type="term" value="F:magnesium ion binding"/>
    <property type="evidence" value="ECO:0007669"/>
    <property type="project" value="InterPro"/>
</dbReference>
<reference evidence="1 3" key="1">
    <citation type="submission" date="2019-07" db="EMBL/GenBank/DDBJ databases">
        <title>Whole genome shotgun sequence of Frigoribacterium faeni NBRC 103066.</title>
        <authorList>
            <person name="Hosoyama A."/>
            <person name="Uohara A."/>
            <person name="Ohji S."/>
            <person name="Ichikawa N."/>
        </authorList>
    </citation>
    <scope>NUCLEOTIDE SEQUENCE [LARGE SCALE GENOMIC DNA]</scope>
    <source>
        <strain evidence="1 3">NBRC 103066</strain>
    </source>
</reference>
<evidence type="ECO:0000313" key="2">
    <source>
        <dbReference type="EMBL" id="MBA8814589.1"/>
    </source>
</evidence>
<keyword evidence="3" id="KW-1185">Reference proteome</keyword>
<dbReference type="EMBL" id="JACGWW010000006">
    <property type="protein sequence ID" value="MBA8814589.1"/>
    <property type="molecule type" value="Genomic_DNA"/>
</dbReference>
<reference evidence="2 4" key="2">
    <citation type="submission" date="2020-07" db="EMBL/GenBank/DDBJ databases">
        <title>Sequencing the genomes of 1000 actinobacteria strains.</title>
        <authorList>
            <person name="Klenk H.-P."/>
        </authorList>
    </citation>
    <scope>NUCLEOTIDE SEQUENCE [LARGE SCALE GENOMIC DNA]</scope>
    <source>
        <strain evidence="2 4">DSM 10309</strain>
    </source>
</reference>
<dbReference type="OrthoDB" id="8588453at2"/>
<evidence type="ECO:0000313" key="4">
    <source>
        <dbReference type="Proteomes" id="UP000522688"/>
    </source>
</evidence>
<organism evidence="2 4">
    <name type="scientific">Frigoribacterium faeni</name>
    <dbReference type="NCBI Taxonomy" id="145483"/>
    <lineage>
        <taxon>Bacteria</taxon>
        <taxon>Bacillati</taxon>
        <taxon>Actinomycetota</taxon>
        <taxon>Actinomycetes</taxon>
        <taxon>Micrococcales</taxon>
        <taxon>Microbacteriaceae</taxon>
        <taxon>Frigoribacterium</taxon>
    </lineage>
</organism>
<evidence type="ECO:0008006" key="5">
    <source>
        <dbReference type="Google" id="ProtNLM"/>
    </source>
</evidence>
<sequence>MNAHGQQKHQVRLDHGIAGASRIAPGAHLVVVVDALDGHGLLSTAETLRAVASAPGVDPDADLLLVTGPAAAADAARRVIERQARRGDRAVVAIVAAGSVEPDGFRPAVEDQLAAGAVVDALAALGIDASSPEAAVACAAAVSLARASTHLLTASASAAELVATDRGDLVESARASSGQADRAVAVEVARAS</sequence>
<dbReference type="Proteomes" id="UP000522688">
    <property type="component" value="Unassembled WGS sequence"/>
</dbReference>
<accession>A0A7W3PKA2</accession>
<dbReference type="SUPFAM" id="SSF142823">
    <property type="entry name" value="ComB-like"/>
    <property type="match status" value="1"/>
</dbReference>
<dbReference type="RefSeq" id="WP_146855245.1">
    <property type="nucleotide sequence ID" value="NZ_BAAAHR010000003.1"/>
</dbReference>
<dbReference type="Proteomes" id="UP000321154">
    <property type="component" value="Unassembled WGS sequence"/>
</dbReference>
<name>A0A7W3PKA2_9MICO</name>
<dbReference type="InterPro" id="IPR036702">
    <property type="entry name" value="ComB-like_sf"/>
</dbReference>
<dbReference type="Gene3D" id="3.90.1560.10">
    <property type="entry name" value="ComB-like"/>
    <property type="match status" value="1"/>
</dbReference>
<dbReference type="AlphaFoldDB" id="A0A7W3PKA2"/>
<comment type="caution">
    <text evidence="2">The sequence shown here is derived from an EMBL/GenBank/DDBJ whole genome shotgun (WGS) entry which is preliminary data.</text>
</comment>
<gene>
    <name evidence="2" type="ORF">FB463_002864</name>
    <name evidence="1" type="ORF">FFA01_17920</name>
</gene>
<evidence type="ECO:0000313" key="3">
    <source>
        <dbReference type="Proteomes" id="UP000321154"/>
    </source>
</evidence>
<evidence type="ECO:0000313" key="1">
    <source>
        <dbReference type="EMBL" id="GEK83483.1"/>
    </source>
</evidence>
<dbReference type="EMBL" id="BJUV01000016">
    <property type="protein sequence ID" value="GEK83483.1"/>
    <property type="molecule type" value="Genomic_DNA"/>
</dbReference>
<dbReference type="GO" id="GO:0050532">
    <property type="term" value="F:2-phosphosulfolactate phosphatase activity"/>
    <property type="evidence" value="ECO:0007669"/>
    <property type="project" value="InterPro"/>
</dbReference>
<protein>
    <recommendedName>
        <fullName evidence="5">2-phosphosulfolactate phosphatase</fullName>
    </recommendedName>
</protein>
<proteinExistence type="predicted"/>